<accession>A0A232EDY1</accession>
<feature type="non-terminal residue" evidence="1">
    <location>
        <position position="136"/>
    </location>
</feature>
<organism evidence="1 2">
    <name type="scientific">Trichomalopsis sarcophagae</name>
    <dbReference type="NCBI Taxonomy" id="543379"/>
    <lineage>
        <taxon>Eukaryota</taxon>
        <taxon>Metazoa</taxon>
        <taxon>Ecdysozoa</taxon>
        <taxon>Arthropoda</taxon>
        <taxon>Hexapoda</taxon>
        <taxon>Insecta</taxon>
        <taxon>Pterygota</taxon>
        <taxon>Neoptera</taxon>
        <taxon>Endopterygota</taxon>
        <taxon>Hymenoptera</taxon>
        <taxon>Apocrita</taxon>
        <taxon>Proctotrupomorpha</taxon>
        <taxon>Chalcidoidea</taxon>
        <taxon>Pteromalidae</taxon>
        <taxon>Pteromalinae</taxon>
        <taxon>Trichomalopsis</taxon>
    </lineage>
</organism>
<evidence type="ECO:0000313" key="1">
    <source>
        <dbReference type="EMBL" id="OXU16560.1"/>
    </source>
</evidence>
<comment type="caution">
    <text evidence="1">The sequence shown here is derived from an EMBL/GenBank/DDBJ whole genome shotgun (WGS) entry which is preliminary data.</text>
</comment>
<evidence type="ECO:0000313" key="2">
    <source>
        <dbReference type="Proteomes" id="UP000215335"/>
    </source>
</evidence>
<reference evidence="1 2" key="1">
    <citation type="journal article" date="2017" name="Curr. Biol.">
        <title>The Evolution of Venom by Co-option of Single-Copy Genes.</title>
        <authorList>
            <person name="Martinson E.O."/>
            <person name="Mrinalini"/>
            <person name="Kelkar Y.D."/>
            <person name="Chang C.H."/>
            <person name="Werren J.H."/>
        </authorList>
    </citation>
    <scope>NUCLEOTIDE SEQUENCE [LARGE SCALE GENOMIC DNA]</scope>
    <source>
        <strain evidence="1 2">Alberta</strain>
        <tissue evidence="1">Whole body</tissue>
    </source>
</reference>
<dbReference type="EMBL" id="NNAY01005798">
    <property type="protein sequence ID" value="OXU16560.1"/>
    <property type="molecule type" value="Genomic_DNA"/>
</dbReference>
<gene>
    <name evidence="1" type="ORF">TSAR_015766</name>
</gene>
<keyword evidence="2" id="KW-1185">Reference proteome</keyword>
<proteinExistence type="predicted"/>
<feature type="non-terminal residue" evidence="1">
    <location>
        <position position="1"/>
    </location>
</feature>
<protein>
    <submittedName>
        <fullName evidence="1">Uncharacterized protein</fullName>
    </submittedName>
</protein>
<name>A0A232EDY1_9HYME</name>
<sequence length="136" mass="15694">RENWPFASRTCKKKEKTTKSSVILLISKQTKNIPPWCITDPKWLPACRENDFIDAPFNFLEFNIALECKNPDSSSGTDGIDYEILQKMPLKYKRILVDIFNEIASSPKSKKLLEKVIDTIYDHLYDLGLELAPQKT</sequence>
<dbReference type="Proteomes" id="UP000215335">
    <property type="component" value="Unassembled WGS sequence"/>
</dbReference>
<dbReference type="AlphaFoldDB" id="A0A232EDY1"/>